<dbReference type="Proteomes" id="UP000029859">
    <property type="component" value="Unassembled WGS sequence"/>
</dbReference>
<dbReference type="RefSeq" id="WP_048194925.1">
    <property type="nucleotide sequence ID" value="NZ_CAAGSM010000001.1"/>
</dbReference>
<dbReference type="GO" id="GO:0005524">
    <property type="term" value="F:ATP binding"/>
    <property type="evidence" value="ECO:0007669"/>
    <property type="project" value="UniProtKB-KW"/>
</dbReference>
<evidence type="ECO:0000256" key="2">
    <source>
        <dbReference type="ARBA" id="ARBA00022741"/>
    </source>
</evidence>
<keyword evidence="3" id="KW-0067">ATP-binding</keyword>
<evidence type="ECO:0000313" key="6">
    <source>
        <dbReference type="Proteomes" id="UP000029859"/>
    </source>
</evidence>
<dbReference type="PANTHER" id="PTHR43024">
    <property type="entry name" value="UDP-N-ACETYLMURAMOYL-TRIPEPTIDE--D-ALANYL-D-ALANINE LIGASE"/>
    <property type="match status" value="1"/>
</dbReference>
<sequence length="464" mass="50244">MTAGQRDAVVLDLTHAGIPIAKEMVRLGYNVRAIDVYDTLDRSTISDLQQIFPVLSSNETFELKPAEIVVAPVHLNPEYHVLKSAKEKGNNVISHHTMVGKLVLESGRLSGSKVIELTGTKAKTSTASILADILSRSMDVVLHTSRGLEHWNDGVATIIHKGLSIAPGSILSAIGKIEETKIKPEVFIFETSIGGTGCADIGVITSLEQDYGIANNTALASDAKLQMLDNAKDGSLAVINLSAEKALQRTADKDLKVITFSDEKRPSDANKTNADVNLEIKGNRVVISTTDRTIEAIMEDGFDISAYITALCSAAAISLSMGIEKNDIIDTFRNFRGLTGRMVKGELEGRILIDNSNSGMDIRSVKRALDYASAIPSDTNNRNIVMVLGEEAEQVCEGLPPEDVSDFLLKNGKSLDRAILVGTRMLDIKYNDAYYAGSFEEGLSTALQYTSFGDIIILCVKCFR</sequence>
<comment type="caution">
    <text evidence="5">The sequence shown here is derived from an EMBL/GenBank/DDBJ whole genome shotgun (WGS) entry which is preliminary data.</text>
</comment>
<keyword evidence="6" id="KW-1185">Reference proteome</keyword>
<dbReference type="InterPro" id="IPR036565">
    <property type="entry name" value="Mur-like_cat_sf"/>
</dbReference>
<feature type="domain" description="Mur ligase central" evidence="4">
    <location>
        <begin position="118"/>
        <end position="285"/>
    </location>
</feature>
<evidence type="ECO:0000313" key="5">
    <source>
        <dbReference type="EMBL" id="KGK97832.1"/>
    </source>
</evidence>
<protein>
    <recommendedName>
        <fullName evidence="4">Mur ligase central domain-containing protein</fullName>
    </recommendedName>
</protein>
<evidence type="ECO:0000256" key="1">
    <source>
        <dbReference type="ARBA" id="ARBA00022598"/>
    </source>
</evidence>
<accession>A0A099SY52</accession>
<dbReference type="InterPro" id="IPR051046">
    <property type="entry name" value="MurCDEF_CellWall_CoF430Synth"/>
</dbReference>
<gene>
    <name evidence="5" type="ORF">LI82_08670</name>
</gene>
<dbReference type="NCBIfam" id="NF033197">
    <property type="entry name" value="F430_CfbE"/>
    <property type="match status" value="1"/>
</dbReference>
<evidence type="ECO:0000259" key="4">
    <source>
        <dbReference type="Pfam" id="PF08245"/>
    </source>
</evidence>
<dbReference type="AlphaFoldDB" id="A0A099SY52"/>
<dbReference type="Gene3D" id="3.40.1190.10">
    <property type="entry name" value="Mur-like, catalytic domain"/>
    <property type="match status" value="1"/>
</dbReference>
<dbReference type="PANTHER" id="PTHR43024:SF1">
    <property type="entry name" value="UDP-N-ACETYLMURAMOYL-TRIPEPTIDE--D-ALANYL-D-ALANINE LIGASE"/>
    <property type="match status" value="1"/>
</dbReference>
<dbReference type="GO" id="GO:0016881">
    <property type="term" value="F:acid-amino acid ligase activity"/>
    <property type="evidence" value="ECO:0007669"/>
    <property type="project" value="InterPro"/>
</dbReference>
<reference evidence="5 6" key="1">
    <citation type="submission" date="2014-09" db="EMBL/GenBank/DDBJ databases">
        <title>Draft genome sequence of an obligately methylotrophic methanogen, Methanococcoides methylutens, isolated from marine sediment.</title>
        <authorList>
            <person name="Guan Y."/>
            <person name="Ngugi D.K."/>
            <person name="Blom J."/>
            <person name="Ali S."/>
            <person name="Ferry J.G."/>
            <person name="Stingl U."/>
        </authorList>
    </citation>
    <scope>NUCLEOTIDE SEQUENCE [LARGE SCALE GENOMIC DNA]</scope>
    <source>
        <strain evidence="5 6">DSM 2657</strain>
    </source>
</reference>
<dbReference type="SUPFAM" id="SSF53623">
    <property type="entry name" value="MurD-like peptide ligases, catalytic domain"/>
    <property type="match status" value="1"/>
</dbReference>
<dbReference type="EMBL" id="JRHO01000014">
    <property type="protein sequence ID" value="KGK97832.1"/>
    <property type="molecule type" value="Genomic_DNA"/>
</dbReference>
<dbReference type="OrthoDB" id="52890at2157"/>
<dbReference type="InterPro" id="IPR013221">
    <property type="entry name" value="Mur_ligase_cen"/>
</dbReference>
<proteinExistence type="predicted"/>
<evidence type="ECO:0000256" key="3">
    <source>
        <dbReference type="ARBA" id="ARBA00022840"/>
    </source>
</evidence>
<name>A0A099SY52_METMT</name>
<dbReference type="Pfam" id="PF08245">
    <property type="entry name" value="Mur_ligase_M"/>
    <property type="match status" value="1"/>
</dbReference>
<keyword evidence="1" id="KW-0436">Ligase</keyword>
<organism evidence="5 6">
    <name type="scientific">Methanococcoides methylutens</name>
    <dbReference type="NCBI Taxonomy" id="2226"/>
    <lineage>
        <taxon>Archaea</taxon>
        <taxon>Methanobacteriati</taxon>
        <taxon>Methanobacteriota</taxon>
        <taxon>Stenosarchaea group</taxon>
        <taxon>Methanomicrobia</taxon>
        <taxon>Methanosarcinales</taxon>
        <taxon>Methanosarcinaceae</taxon>
        <taxon>Methanococcoides</taxon>
    </lineage>
</organism>
<keyword evidence="2" id="KW-0547">Nucleotide-binding</keyword>